<sequence length="1055" mass="119345">MEIAASGFAFVQVGVGAGKTIVQAIQLWEQVKQLPRELQSRIHKLKLFKQIIIQIEDEFARHPNLRARPAAQQCLEHVRDAEAALLAHVEKMSALVQQPKRKLRRHVNSFKIISLKKEELAALESELAWAMELMQLAISLFHLVKAELSEEIIVSQTSNRVREYSIACQEDVIQKTAQAVVQMMRAESLPMIDKMSSGTMVSQKDDSGQMDKGQKSRNWPSYFETTLFGRYAFRRSRNDEGWIASLQIPWSQRVTELRWTGWQYRFHSYNIRPKTAPVFKAAEQGDIRELTKLFRTGQASPFDRNEAGRSLLYLAAKEERLEVCEMLIRKGVPADDEREKHGYNPIDAIVVSRQNFTGADDENHASLVALFESAAYTSDTLTVERLFNFVAEFSQSDDFLRVYQSQFLRNYQRLPIRDRAEAVRLGSFLVRDATTYRRLLNPVTKAVTPADTRESVSEKLSLVHSAAIALGKRLADELQYDPKAFRARSYTDSWSDVVIETVESADSEDLHGVETVVPWDWFRVPAWKGTPLTSLLGGALCRLAPEIPDSKWDSVFQRVLGQWLQDLQEAGVDLLKYGKGEVMAQKLCPEVKGAFDSDAINASRITVRYELQEPSKESWMNAVDAEFDRSDRYWMPIRIIALDYGPHAKDWRVRWLVEWEAFAGEFWRTVEAPRVVMPGSWCGARGRSGHSAVCYFPSSSCLPAIPFSKQHFVGFYNQSLQRRGLLYQTSIQHANMASGSTRRPGKQGEWYTGDPTRLSKQLDGFLSDVPDQIDGDGLPVPGARVIIAPHAGYSYSGPTAAWAYKALDLSKAKRVFLLGPSHTYYLRGVAVTTYKNYGTPWGTLRVDEEVTAEIRARDGVADMPVRNDDKEHSLEMHLPYLFKRLQQTFGAEENFPTLVPILVGDNNKAEEKEVGKWLAPYLKDPENAFIVSSDFCHWGSHFDYTVYSPDGTVEGMQRLRGYSAPDGPPIHETIKMVDDLAIEAIKTGKHSNFYDNLKQTKNTVCGRHPIGVTMAALEELGEGHPVFRLVQYQRSSMVTEPSDSSVSYVSAYAVV</sequence>
<dbReference type="PANTHER" id="PTHR11060">
    <property type="entry name" value="PROTEIN MEMO1"/>
    <property type="match status" value="1"/>
</dbReference>
<dbReference type="EMBL" id="WVTB01000038">
    <property type="protein sequence ID" value="KAF3805897.1"/>
    <property type="molecule type" value="Genomic_DNA"/>
</dbReference>
<dbReference type="InterPro" id="IPR002737">
    <property type="entry name" value="MEMO1_fam"/>
</dbReference>
<feature type="repeat" description="ANK" evidence="2">
    <location>
        <begin position="307"/>
        <end position="339"/>
    </location>
</feature>
<gene>
    <name evidence="3" type="ORF">GCG54_00013570</name>
</gene>
<comment type="caution">
    <text evidence="3">The sequence shown here is derived from an EMBL/GenBank/DDBJ whole genome shotgun (WGS) entry which is preliminary data.</text>
</comment>
<dbReference type="HAMAP" id="MF_00055">
    <property type="entry name" value="MEMO1"/>
    <property type="match status" value="1"/>
</dbReference>
<evidence type="ECO:0000313" key="3">
    <source>
        <dbReference type="EMBL" id="KAF3805897.1"/>
    </source>
</evidence>
<organism evidence="3 4">
    <name type="scientific">Colletotrichum gloeosporioides</name>
    <name type="common">Anthracnose fungus</name>
    <name type="synonym">Glomerella cingulata</name>
    <dbReference type="NCBI Taxonomy" id="474922"/>
    <lineage>
        <taxon>Eukaryota</taxon>
        <taxon>Fungi</taxon>
        <taxon>Dikarya</taxon>
        <taxon>Ascomycota</taxon>
        <taxon>Pezizomycotina</taxon>
        <taxon>Sordariomycetes</taxon>
        <taxon>Hypocreomycetidae</taxon>
        <taxon>Glomerellales</taxon>
        <taxon>Glomerellaceae</taxon>
        <taxon>Colletotrichum</taxon>
        <taxon>Colletotrichum gloeosporioides species complex</taxon>
    </lineage>
</organism>
<dbReference type="Gene3D" id="1.25.40.20">
    <property type="entry name" value="Ankyrin repeat-containing domain"/>
    <property type="match status" value="1"/>
</dbReference>
<keyword evidence="4" id="KW-1185">Reference proteome</keyword>
<dbReference type="InterPro" id="IPR036770">
    <property type="entry name" value="Ankyrin_rpt-contain_sf"/>
</dbReference>
<name>A0A8H4CLD3_COLGL</name>
<dbReference type="GeneID" id="69020686"/>
<evidence type="ECO:0000256" key="1">
    <source>
        <dbReference type="ARBA" id="ARBA00006315"/>
    </source>
</evidence>
<accession>A0A8H4CLD3</accession>
<evidence type="ECO:0000313" key="4">
    <source>
        <dbReference type="Proteomes" id="UP000613401"/>
    </source>
</evidence>
<protein>
    <submittedName>
        <fullName evidence="3">Protein memo-1-like</fullName>
    </submittedName>
</protein>
<reference evidence="3" key="1">
    <citation type="journal article" date="2020" name="Phytopathology">
        <title>Genome sequence and comparative analysis of Colletotrichum gloeosporioides isolated from Liriodendron leaves.</title>
        <authorList>
            <person name="Fu F.F."/>
            <person name="Hao Z."/>
            <person name="Wang P."/>
            <person name="Lu Y."/>
            <person name="Xue L.J."/>
            <person name="Wei G."/>
            <person name="Tian Y."/>
            <person name="Baishi H."/>
            <person name="Xu H."/>
            <person name="Shi J."/>
            <person name="Cheng T."/>
            <person name="Wang G."/>
            <person name="Yi Y."/>
            <person name="Chen J."/>
        </authorList>
    </citation>
    <scope>NUCLEOTIDE SEQUENCE</scope>
    <source>
        <strain evidence="3">Lc1</strain>
    </source>
</reference>
<dbReference type="NCBIfam" id="TIGR04336">
    <property type="entry name" value="AmmeMemoSam_B"/>
    <property type="match status" value="1"/>
</dbReference>
<dbReference type="Gene3D" id="3.40.830.10">
    <property type="entry name" value="LigB-like"/>
    <property type="match status" value="1"/>
</dbReference>
<dbReference type="InterPro" id="IPR002110">
    <property type="entry name" value="Ankyrin_rpt"/>
</dbReference>
<comment type="similarity">
    <text evidence="1">Belongs to the MEMO1 family.</text>
</comment>
<proteinExistence type="inferred from homology"/>
<dbReference type="Proteomes" id="UP000613401">
    <property type="component" value="Unassembled WGS sequence"/>
</dbReference>
<evidence type="ECO:0000256" key="2">
    <source>
        <dbReference type="PROSITE-ProRule" id="PRU00023"/>
    </source>
</evidence>
<dbReference type="PROSITE" id="PS50088">
    <property type="entry name" value="ANK_REPEAT"/>
    <property type="match status" value="1"/>
</dbReference>
<dbReference type="RefSeq" id="XP_045265056.1">
    <property type="nucleotide sequence ID" value="XM_045413422.1"/>
</dbReference>
<keyword evidence="2" id="KW-0040">ANK repeat</keyword>
<reference evidence="3" key="2">
    <citation type="submission" date="2020-03" db="EMBL/GenBank/DDBJ databases">
        <authorList>
            <person name="Fu F.-F."/>
            <person name="Chen J."/>
        </authorList>
    </citation>
    <scope>NUCLEOTIDE SEQUENCE</scope>
    <source>
        <strain evidence="3">Lc1</strain>
    </source>
</reference>
<dbReference type="CDD" id="cd07361">
    <property type="entry name" value="MEMO_like"/>
    <property type="match status" value="1"/>
</dbReference>
<dbReference type="AlphaFoldDB" id="A0A8H4CLD3"/>
<dbReference type="Pfam" id="PF01875">
    <property type="entry name" value="Memo"/>
    <property type="match status" value="1"/>
</dbReference>
<dbReference type="PANTHER" id="PTHR11060:SF0">
    <property type="entry name" value="PROTEIN MEMO1"/>
    <property type="match status" value="1"/>
</dbReference>
<dbReference type="SUPFAM" id="SSF48403">
    <property type="entry name" value="Ankyrin repeat"/>
    <property type="match status" value="1"/>
</dbReference>